<evidence type="ECO:0000256" key="1">
    <source>
        <dbReference type="SAM" id="MobiDB-lite"/>
    </source>
</evidence>
<feature type="compositionally biased region" description="Basic and acidic residues" evidence="1">
    <location>
        <begin position="30"/>
        <end position="47"/>
    </location>
</feature>
<dbReference type="AlphaFoldDB" id="A0A6J4UTF4"/>
<name>A0A6J4UTF4_9BACT</name>
<feature type="non-terminal residue" evidence="2">
    <location>
        <position position="86"/>
    </location>
</feature>
<dbReference type="EMBL" id="CADCWK010000165">
    <property type="protein sequence ID" value="CAA9560420.1"/>
    <property type="molecule type" value="Genomic_DNA"/>
</dbReference>
<gene>
    <name evidence="2" type="ORF">AVDCRST_MAG33-1625</name>
</gene>
<protein>
    <submittedName>
        <fullName evidence="2">Uncharacterized protein</fullName>
    </submittedName>
</protein>
<feature type="non-terminal residue" evidence="2">
    <location>
        <position position="1"/>
    </location>
</feature>
<feature type="region of interest" description="Disordered" evidence="1">
    <location>
        <begin position="1"/>
        <end position="86"/>
    </location>
</feature>
<organism evidence="2">
    <name type="scientific">uncultured Thermomicrobiales bacterium</name>
    <dbReference type="NCBI Taxonomy" id="1645740"/>
    <lineage>
        <taxon>Bacteria</taxon>
        <taxon>Pseudomonadati</taxon>
        <taxon>Thermomicrobiota</taxon>
        <taxon>Thermomicrobia</taxon>
        <taxon>Thermomicrobiales</taxon>
        <taxon>environmental samples</taxon>
    </lineage>
</organism>
<reference evidence="2" key="1">
    <citation type="submission" date="2020-02" db="EMBL/GenBank/DDBJ databases">
        <authorList>
            <person name="Meier V. D."/>
        </authorList>
    </citation>
    <scope>NUCLEOTIDE SEQUENCE</scope>
    <source>
        <strain evidence="2">AVDCRST_MAG33</strain>
    </source>
</reference>
<feature type="compositionally biased region" description="Low complexity" evidence="1">
    <location>
        <begin position="1"/>
        <end position="19"/>
    </location>
</feature>
<accession>A0A6J4UTF4</accession>
<sequence length="86" mass="9045">RPPDHAGPLPTGLGHPGTAHGDDRDDRDDRDDGRLGDHGDHRGDAGPRRAGQPVRSPDLPDLRPGAGLPVGGHERHVSFREGSATV</sequence>
<proteinExistence type="predicted"/>
<evidence type="ECO:0000313" key="2">
    <source>
        <dbReference type="EMBL" id="CAA9560420.1"/>
    </source>
</evidence>